<protein>
    <submittedName>
        <fullName evidence="1">Uncharacterized protein</fullName>
    </submittedName>
</protein>
<evidence type="ECO:0000313" key="2">
    <source>
        <dbReference type="Proteomes" id="UP000694044"/>
    </source>
</evidence>
<sequence length="406" mass="45859">MKRQKDRQEQEDVVATLVVQLPSLHEGGDLVVFDDEDATKKYRFDFGKSTGKAALKPSYAVFVAGAEYELEEVKKGYQVEMVYSVRLPRDETVAGVNRSRKFVQKELKEAVEELGGTNETFALLSANEYERYDRFDIEGSQRLAGVDRGRFQALQKANSLVPAEKRLKFYIAKIDHTAKVVKDLGDGDRNALYRSYPVIPTRSGNAQEPRWRIRETSDSVVWFAMSGQRLQNWDWEYASDTFNWTSKLNFLNPDHTSPRTMWSKHIRRNELAVEVTIEYKAYAVVGWPLAHDLKNAATFIGQDVALSLILADEPVNIAAAPRFIGEHPPRSTKVNPTDQFTLEAHQVGTSAIVVVNMTGKEYESCRRQLENYSAEIKLLSASLILAAKSTDTTNSAVGENRFFAES</sequence>
<dbReference type="OrthoDB" id="27483at2759"/>
<gene>
    <name evidence="1" type="ORF">PHYPSEUDO_009528</name>
</gene>
<dbReference type="EMBL" id="JAGDFM010000399">
    <property type="protein sequence ID" value="KAG7378754.1"/>
    <property type="molecule type" value="Genomic_DNA"/>
</dbReference>
<comment type="caution">
    <text evidence="1">The sequence shown here is derived from an EMBL/GenBank/DDBJ whole genome shotgun (WGS) entry which is preliminary data.</text>
</comment>
<reference evidence="1" key="1">
    <citation type="submission" date="2021-02" db="EMBL/GenBank/DDBJ databases">
        <authorList>
            <person name="Palmer J.M."/>
        </authorList>
    </citation>
    <scope>NUCLEOTIDE SEQUENCE</scope>
    <source>
        <strain evidence="1">SCRP734</strain>
    </source>
</reference>
<keyword evidence="2" id="KW-1185">Reference proteome</keyword>
<dbReference type="PANTHER" id="PTHR33099:SF7">
    <property type="entry name" value="MYND-TYPE DOMAIN-CONTAINING PROTEIN"/>
    <property type="match status" value="1"/>
</dbReference>
<name>A0A8T1VH22_9STRA</name>
<organism evidence="1 2">
    <name type="scientific">Phytophthora pseudosyringae</name>
    <dbReference type="NCBI Taxonomy" id="221518"/>
    <lineage>
        <taxon>Eukaryota</taxon>
        <taxon>Sar</taxon>
        <taxon>Stramenopiles</taxon>
        <taxon>Oomycota</taxon>
        <taxon>Peronosporomycetes</taxon>
        <taxon>Peronosporales</taxon>
        <taxon>Peronosporaceae</taxon>
        <taxon>Phytophthora</taxon>
    </lineage>
</organism>
<dbReference type="AlphaFoldDB" id="A0A8T1VH22"/>
<proteinExistence type="predicted"/>
<dbReference type="Proteomes" id="UP000694044">
    <property type="component" value="Unassembled WGS sequence"/>
</dbReference>
<dbReference type="PANTHER" id="PTHR33099">
    <property type="entry name" value="FE2OG DIOXYGENASE DOMAIN-CONTAINING PROTEIN"/>
    <property type="match status" value="1"/>
</dbReference>
<evidence type="ECO:0000313" key="1">
    <source>
        <dbReference type="EMBL" id="KAG7378754.1"/>
    </source>
</evidence>
<accession>A0A8T1VH22</accession>